<accession>A0A853IWE2</accession>
<dbReference type="InterPro" id="IPR036390">
    <property type="entry name" value="WH_DNA-bd_sf"/>
</dbReference>
<dbReference type="FunFam" id="1.10.10.10:FF:000001">
    <property type="entry name" value="LysR family transcriptional regulator"/>
    <property type="match status" value="1"/>
</dbReference>
<dbReference type="GO" id="GO:0003700">
    <property type="term" value="F:DNA-binding transcription factor activity"/>
    <property type="evidence" value="ECO:0007669"/>
    <property type="project" value="InterPro"/>
</dbReference>
<feature type="domain" description="HTH lysR-type" evidence="5">
    <location>
        <begin position="38"/>
        <end position="95"/>
    </location>
</feature>
<dbReference type="Gene3D" id="1.10.10.10">
    <property type="entry name" value="Winged helix-like DNA-binding domain superfamily/Winged helix DNA-binding domain"/>
    <property type="match status" value="1"/>
</dbReference>
<organism evidence="6 7">
    <name type="scientific">Ottowia beijingensis</name>
    <dbReference type="NCBI Taxonomy" id="1207057"/>
    <lineage>
        <taxon>Bacteria</taxon>
        <taxon>Pseudomonadati</taxon>
        <taxon>Pseudomonadota</taxon>
        <taxon>Betaproteobacteria</taxon>
        <taxon>Burkholderiales</taxon>
        <taxon>Comamonadaceae</taxon>
        <taxon>Ottowia</taxon>
    </lineage>
</organism>
<evidence type="ECO:0000256" key="1">
    <source>
        <dbReference type="ARBA" id="ARBA00009437"/>
    </source>
</evidence>
<dbReference type="Pfam" id="PF00126">
    <property type="entry name" value="HTH_1"/>
    <property type="match status" value="1"/>
</dbReference>
<dbReference type="PANTHER" id="PTHR30419">
    <property type="entry name" value="HTH-TYPE TRANSCRIPTIONAL REGULATOR YBHD"/>
    <property type="match status" value="1"/>
</dbReference>
<protein>
    <submittedName>
        <fullName evidence="6">LysR family transcriptional regulator</fullName>
    </submittedName>
</protein>
<dbReference type="InterPro" id="IPR036388">
    <property type="entry name" value="WH-like_DNA-bd_sf"/>
</dbReference>
<keyword evidence="4" id="KW-0804">Transcription</keyword>
<dbReference type="GO" id="GO:0003677">
    <property type="term" value="F:DNA binding"/>
    <property type="evidence" value="ECO:0007669"/>
    <property type="project" value="UniProtKB-KW"/>
</dbReference>
<dbReference type="PANTHER" id="PTHR30419:SF2">
    <property type="entry name" value="LYSR FAMILY TRANSCRIPTIONAL REGULATOR"/>
    <property type="match status" value="1"/>
</dbReference>
<reference evidence="6 7" key="1">
    <citation type="submission" date="2020-07" db="EMBL/GenBank/DDBJ databases">
        <authorList>
            <person name="Maaloum M."/>
        </authorList>
    </citation>
    <scope>NUCLEOTIDE SEQUENCE [LARGE SCALE GENOMIC DNA]</scope>
    <source>
        <strain evidence="6 7">GCS-AN-3</strain>
    </source>
</reference>
<dbReference type="CDD" id="cd08421">
    <property type="entry name" value="PBP2_LTTR_like_1"/>
    <property type="match status" value="1"/>
</dbReference>
<sequence>MPAWCTHAGCATIGEFGTKPSVFTKPHAGLPKERRLQFDLTDLRLFVRTAEEGALTRAAARQHLSLASASARIKALEEQAGLPLLYREARGVRLTPAGDAFLHHARGVLRQTEQLRAELQEYGGGLRGHLRVFANTTAVMDFLPELLPAFLREHPRVNIDLQEKPNADIARGVRDGRADLGIIAGDVDTAGLHATHFSTDRLVLVVARGHPLARRRRIAFAETLEHDYIGMHTGSTLQAYLNRITEQMGRTLKLRIQLTSFDAMCRMVSGGVGIGVVPESAARRNLQAMKLAQIELTDEWKWRERRVLVREGDTLPGYAQDLIEMLCRHFDHPPGLREKPHTDQRKP</sequence>
<dbReference type="PROSITE" id="PS50931">
    <property type="entry name" value="HTH_LYSR"/>
    <property type="match status" value="1"/>
</dbReference>
<dbReference type="GO" id="GO:0005829">
    <property type="term" value="C:cytosol"/>
    <property type="evidence" value="ECO:0007669"/>
    <property type="project" value="TreeGrafter"/>
</dbReference>
<comment type="similarity">
    <text evidence="1">Belongs to the LysR transcriptional regulatory family.</text>
</comment>
<comment type="caution">
    <text evidence="6">The sequence shown here is derived from an EMBL/GenBank/DDBJ whole genome shotgun (WGS) entry which is preliminary data.</text>
</comment>
<evidence type="ECO:0000256" key="3">
    <source>
        <dbReference type="ARBA" id="ARBA00023125"/>
    </source>
</evidence>
<dbReference type="AlphaFoldDB" id="A0A853IWE2"/>
<keyword evidence="7" id="KW-1185">Reference proteome</keyword>
<evidence type="ECO:0000256" key="2">
    <source>
        <dbReference type="ARBA" id="ARBA00023015"/>
    </source>
</evidence>
<dbReference type="InterPro" id="IPR000847">
    <property type="entry name" value="LysR_HTH_N"/>
</dbReference>
<dbReference type="Pfam" id="PF03466">
    <property type="entry name" value="LysR_substrate"/>
    <property type="match status" value="1"/>
</dbReference>
<proteinExistence type="inferred from homology"/>
<dbReference type="SUPFAM" id="SSF46785">
    <property type="entry name" value="Winged helix' DNA-binding domain"/>
    <property type="match status" value="1"/>
</dbReference>
<evidence type="ECO:0000259" key="5">
    <source>
        <dbReference type="PROSITE" id="PS50931"/>
    </source>
</evidence>
<dbReference type="Proteomes" id="UP000589716">
    <property type="component" value="Unassembled WGS sequence"/>
</dbReference>
<keyword evidence="3" id="KW-0238">DNA-binding</keyword>
<dbReference type="EMBL" id="JACCKX010000001">
    <property type="protein sequence ID" value="NZA00928.1"/>
    <property type="molecule type" value="Genomic_DNA"/>
</dbReference>
<dbReference type="Gene3D" id="3.40.190.290">
    <property type="match status" value="1"/>
</dbReference>
<gene>
    <name evidence="6" type="ORF">H0I39_02510</name>
</gene>
<evidence type="ECO:0000313" key="6">
    <source>
        <dbReference type="EMBL" id="NZA00928.1"/>
    </source>
</evidence>
<dbReference type="InterPro" id="IPR005119">
    <property type="entry name" value="LysR_subst-bd"/>
</dbReference>
<evidence type="ECO:0000313" key="7">
    <source>
        <dbReference type="Proteomes" id="UP000589716"/>
    </source>
</evidence>
<keyword evidence="2" id="KW-0805">Transcription regulation</keyword>
<evidence type="ECO:0000256" key="4">
    <source>
        <dbReference type="ARBA" id="ARBA00023163"/>
    </source>
</evidence>
<dbReference type="SUPFAM" id="SSF53850">
    <property type="entry name" value="Periplasmic binding protein-like II"/>
    <property type="match status" value="1"/>
</dbReference>
<dbReference type="InterPro" id="IPR050950">
    <property type="entry name" value="HTH-type_LysR_regulators"/>
</dbReference>
<name>A0A853IWE2_9BURK</name>